<evidence type="ECO:0000256" key="1">
    <source>
        <dbReference type="SAM" id="Phobius"/>
    </source>
</evidence>
<dbReference type="EMBL" id="MN739535">
    <property type="protein sequence ID" value="QHT11545.1"/>
    <property type="molecule type" value="Genomic_DNA"/>
</dbReference>
<reference evidence="2" key="1">
    <citation type="journal article" date="2020" name="Nature">
        <title>Giant virus diversity and host interactions through global metagenomics.</title>
        <authorList>
            <person name="Schulz F."/>
            <person name="Roux S."/>
            <person name="Paez-Espino D."/>
            <person name="Jungbluth S."/>
            <person name="Walsh D.A."/>
            <person name="Denef V.J."/>
            <person name="McMahon K.D."/>
            <person name="Konstantinidis K.T."/>
            <person name="Eloe-Fadrosh E.A."/>
            <person name="Kyrpides N.C."/>
            <person name="Woyke T."/>
        </authorList>
    </citation>
    <scope>NUCLEOTIDE SEQUENCE</scope>
    <source>
        <strain evidence="2">GVMAG-M-3300023174-116</strain>
    </source>
</reference>
<evidence type="ECO:0000313" key="2">
    <source>
        <dbReference type="EMBL" id="QHT11545.1"/>
    </source>
</evidence>
<keyword evidence="1" id="KW-1133">Transmembrane helix</keyword>
<keyword evidence="1" id="KW-0472">Membrane</keyword>
<organism evidence="2">
    <name type="scientific">viral metagenome</name>
    <dbReference type="NCBI Taxonomy" id="1070528"/>
    <lineage>
        <taxon>unclassified sequences</taxon>
        <taxon>metagenomes</taxon>
        <taxon>organismal metagenomes</taxon>
    </lineage>
</organism>
<name>A0A6C0D771_9ZZZZ</name>
<accession>A0A6C0D771</accession>
<keyword evidence="1" id="KW-0812">Transmembrane</keyword>
<proteinExistence type="predicted"/>
<dbReference type="AlphaFoldDB" id="A0A6C0D771"/>
<feature type="transmembrane region" description="Helical" evidence="1">
    <location>
        <begin position="21"/>
        <end position="38"/>
    </location>
</feature>
<protein>
    <submittedName>
        <fullName evidence="2">Uncharacterized protein</fullName>
    </submittedName>
</protein>
<sequence>MAIIDFLKEYAKIRKQDRENKVILIFAFAFFMLGLYYYSNSYKYYEQMENNTTKPVTHSNARCPNMLIEKDGGYYLYNSKLAIVPGVNPIRFNSLEDYSEFIEWQNSQNIHCPILYLQYSTDAQNNELIQVKPSIFENQGGLPSIQRDPLNKDSKEFIESNKILDATRDNNKKFNTNMLAGFDRDNQTIGLETSLDAMFYQRGEVSVNPMDPKWGGKNYTQTAVDNGEFEERYVIKNPPPK</sequence>